<protein>
    <submittedName>
        <fullName evidence="4">Putative ABC transport system substrate-binding protein</fullName>
    </submittedName>
</protein>
<dbReference type="AlphaFoldDB" id="I6ZXI2"/>
<dbReference type="Pfam" id="PF02470">
    <property type="entry name" value="MlaD"/>
    <property type="match status" value="1"/>
</dbReference>
<evidence type="ECO:0000259" key="3">
    <source>
        <dbReference type="Pfam" id="PF02470"/>
    </source>
</evidence>
<gene>
    <name evidence="4" type="ordered locus">MROS_0525</name>
</gene>
<feature type="domain" description="Mce/MlaD" evidence="3">
    <location>
        <begin position="39"/>
        <end position="118"/>
    </location>
</feature>
<keyword evidence="1" id="KW-0175">Coiled coil</keyword>
<dbReference type="Proteomes" id="UP000009011">
    <property type="component" value="Chromosome"/>
</dbReference>
<dbReference type="OrthoDB" id="9771725at2"/>
<evidence type="ECO:0000256" key="2">
    <source>
        <dbReference type="SAM" id="Phobius"/>
    </source>
</evidence>
<evidence type="ECO:0000256" key="1">
    <source>
        <dbReference type="SAM" id="Coils"/>
    </source>
</evidence>
<keyword evidence="2" id="KW-0472">Membrane</keyword>
<keyword evidence="2" id="KW-1133">Transmembrane helix</keyword>
<feature type="coiled-coil region" evidence="1">
    <location>
        <begin position="306"/>
        <end position="337"/>
    </location>
</feature>
<dbReference type="InterPro" id="IPR003399">
    <property type="entry name" value="Mce/MlaD"/>
</dbReference>
<organism evidence="4 5">
    <name type="scientific">Melioribacter roseus (strain DSM 23840 / JCM 17771 / VKM B-2668 / P3M-2)</name>
    <dbReference type="NCBI Taxonomy" id="1191523"/>
    <lineage>
        <taxon>Bacteria</taxon>
        <taxon>Pseudomonadati</taxon>
        <taxon>Ignavibacteriota</taxon>
        <taxon>Ignavibacteria</taxon>
        <taxon>Ignavibacteriales</taxon>
        <taxon>Melioribacteraceae</taxon>
        <taxon>Melioribacter</taxon>
    </lineage>
</organism>
<dbReference type="EMBL" id="CP003557">
    <property type="protein sequence ID" value="AFN73768.1"/>
    <property type="molecule type" value="Genomic_DNA"/>
</dbReference>
<evidence type="ECO:0000313" key="4">
    <source>
        <dbReference type="EMBL" id="AFN73768.1"/>
    </source>
</evidence>
<dbReference type="InterPro" id="IPR052336">
    <property type="entry name" value="MlaD_Phospholipid_Transporter"/>
</dbReference>
<keyword evidence="2" id="KW-0812">Transmembrane</keyword>
<accession>I6ZXI2</accession>
<dbReference type="eggNOG" id="COG1463">
    <property type="taxonomic scope" value="Bacteria"/>
</dbReference>
<dbReference type="STRING" id="1191523.MROS_0525"/>
<feature type="transmembrane region" description="Helical" evidence="2">
    <location>
        <begin position="12"/>
        <end position="29"/>
    </location>
</feature>
<dbReference type="PANTHER" id="PTHR33371:SF4">
    <property type="entry name" value="INTERMEMBRANE PHOSPHOLIPID TRANSPORT SYSTEM BINDING PROTEIN MLAD"/>
    <property type="match status" value="1"/>
</dbReference>
<name>I6ZXI2_MELRP</name>
<dbReference type="RefSeq" id="WP_014855205.1">
    <property type="nucleotide sequence ID" value="NC_018178.1"/>
</dbReference>
<proteinExistence type="predicted"/>
<evidence type="ECO:0000313" key="5">
    <source>
        <dbReference type="Proteomes" id="UP000009011"/>
    </source>
</evidence>
<dbReference type="PANTHER" id="PTHR33371">
    <property type="entry name" value="INTERMEMBRANE PHOSPHOLIPID TRANSPORT SYSTEM BINDING PROTEIN MLAD-RELATED"/>
    <property type="match status" value="1"/>
</dbReference>
<keyword evidence="5" id="KW-1185">Reference proteome</keyword>
<dbReference type="HOGENOM" id="CLU_054524_0_0_10"/>
<sequence length="345" mass="38577">MLKQLEGARLGLFIFIGTVLLIISIFLIGSRENLFTSAIEIKTYFDQIEGLKPGAPVRLSGYDVGSVSSISLVGDEEGNVEVVMRIDNDLVHFIRLDSEASIETEGLVGKKIITITPGSADQPVIKNGGIIKSKNPLNLSVIMEQTESTISYLKDLTRDLAEIIAKVNRGEGTIGKIVNDDRLYESAVSITQNADRSLTQVTKRLTDVSDIIVEMTGGIKSIISNVDSAIYDVKRVVDKVDRGEGVLGVLVSDQKMADSLKQVISNLTRTSDEARMATSSLYENMEALKHNWLFKGYFEERGYWNKVEYERDIEKRIEELKKQNQLLDMRIKELLELEKKLDVKE</sequence>
<dbReference type="KEGG" id="mro:MROS_0525"/>
<reference evidence="4 5" key="1">
    <citation type="journal article" date="2013" name="PLoS ONE">
        <title>Genomic analysis of Melioribacter roseus, facultatively anaerobic organotrophic bacterium representing a novel deep lineage within Bacteriodetes/Chlorobi group.</title>
        <authorList>
            <person name="Kadnikov V.V."/>
            <person name="Mardanov A.V."/>
            <person name="Podosokorskaya O.A."/>
            <person name="Gavrilov S.N."/>
            <person name="Kublanov I.V."/>
            <person name="Beletsky A.V."/>
            <person name="Bonch-Osmolovskaya E.A."/>
            <person name="Ravin N.V."/>
        </authorList>
    </citation>
    <scope>NUCLEOTIDE SEQUENCE [LARGE SCALE GENOMIC DNA]</scope>
    <source>
        <strain evidence="5">JCM 17771 / P3M-2</strain>
    </source>
</reference>